<dbReference type="Proteomes" id="UP001642484">
    <property type="component" value="Unassembled WGS sequence"/>
</dbReference>
<dbReference type="SUPFAM" id="SSF50156">
    <property type="entry name" value="PDZ domain-like"/>
    <property type="match status" value="1"/>
</dbReference>
<comment type="caution">
    <text evidence="2">The sequence shown here is derived from an EMBL/GenBank/DDBJ whole genome shotgun (WGS) entry which is preliminary data.</text>
</comment>
<feature type="compositionally biased region" description="Pro residues" evidence="1">
    <location>
        <begin position="276"/>
        <end position="298"/>
    </location>
</feature>
<feature type="region of interest" description="Disordered" evidence="1">
    <location>
        <begin position="496"/>
        <end position="520"/>
    </location>
</feature>
<protein>
    <recommendedName>
        <fullName evidence="4">PDZ domain-containing protein</fullName>
    </recommendedName>
</protein>
<sequence>MLEPELQEKQRRESRPEAFAEVERQYGSKEDAKQAKKRIREQFRQAAHCLEASSNLIQWSAEQVMQSLAGEALQRLAVHDWFDQVDWAWVLAAFAAEATPHLGSEEQLRPVAIRAVQRWQARKEEQKLLLFGECRKPKLFAPGTQSEHVKELFAKFQGDAPTKMMSKRNQLHLDSGYKAQKPRARGEPKGADDAREIDIDLGFLQEVDSLGVSLQDLQVESTLPSGRSRDLLIPGDVVTRVNGIPVRSHQEFWREVERAKPGRVRVCVLPGSAQSKPPPPPSSTKPPPVAPLVAPPADPKSRRKVSAVAPAIEKLVDPKADSGPGVVLEPEPQSSSVPQLGALRQEGAMIVLNCEDIGSTASKCTVFCPKGDRPHMPFPWDAIRCAIRFYEELGFWPQPVCHQATMHRHPPPAELRPKLVQCPVMDDDGRQEGRGSDRIFVVNLAKTYACPFVDNSNYREQVWSGHEIWPWLQKGGLAQKVEYIFDSFGEFLPSREVAPQPRGQSSSGRLRIPWSEYGGR</sequence>
<accession>A0ABP0I7Z6</accession>
<feature type="region of interest" description="Disordered" evidence="1">
    <location>
        <begin position="1"/>
        <end position="34"/>
    </location>
</feature>
<evidence type="ECO:0000313" key="3">
    <source>
        <dbReference type="Proteomes" id="UP001642484"/>
    </source>
</evidence>
<evidence type="ECO:0000256" key="1">
    <source>
        <dbReference type="SAM" id="MobiDB-lite"/>
    </source>
</evidence>
<organism evidence="2 3">
    <name type="scientific">Durusdinium trenchii</name>
    <dbReference type="NCBI Taxonomy" id="1381693"/>
    <lineage>
        <taxon>Eukaryota</taxon>
        <taxon>Sar</taxon>
        <taxon>Alveolata</taxon>
        <taxon>Dinophyceae</taxon>
        <taxon>Suessiales</taxon>
        <taxon>Symbiodiniaceae</taxon>
        <taxon>Durusdinium</taxon>
    </lineage>
</organism>
<proteinExistence type="predicted"/>
<feature type="region of interest" description="Disordered" evidence="1">
    <location>
        <begin position="173"/>
        <end position="192"/>
    </location>
</feature>
<name>A0ABP0I7Z6_9DINO</name>
<dbReference type="InterPro" id="IPR036034">
    <property type="entry name" value="PDZ_sf"/>
</dbReference>
<evidence type="ECO:0000313" key="2">
    <source>
        <dbReference type="EMBL" id="CAK8998686.1"/>
    </source>
</evidence>
<feature type="region of interest" description="Disordered" evidence="1">
    <location>
        <begin position="269"/>
        <end position="303"/>
    </location>
</feature>
<dbReference type="Gene3D" id="2.30.42.10">
    <property type="match status" value="1"/>
</dbReference>
<evidence type="ECO:0008006" key="4">
    <source>
        <dbReference type="Google" id="ProtNLM"/>
    </source>
</evidence>
<gene>
    <name evidence="2" type="ORF">CCMP2556_LOCUS5342</name>
</gene>
<keyword evidence="3" id="KW-1185">Reference proteome</keyword>
<reference evidence="2 3" key="1">
    <citation type="submission" date="2024-02" db="EMBL/GenBank/DDBJ databases">
        <authorList>
            <person name="Chen Y."/>
            <person name="Shah S."/>
            <person name="Dougan E. K."/>
            <person name="Thang M."/>
            <person name="Chan C."/>
        </authorList>
    </citation>
    <scope>NUCLEOTIDE SEQUENCE [LARGE SCALE GENOMIC DNA]</scope>
</reference>
<dbReference type="EMBL" id="CAXAMN010002225">
    <property type="protein sequence ID" value="CAK8998686.1"/>
    <property type="molecule type" value="Genomic_DNA"/>
</dbReference>